<evidence type="ECO:0000256" key="5">
    <source>
        <dbReference type="ARBA" id="ARBA00023136"/>
    </source>
</evidence>
<dbReference type="InterPro" id="IPR016174">
    <property type="entry name" value="Di-haem_cyt_TM"/>
</dbReference>
<dbReference type="InterPro" id="IPR011577">
    <property type="entry name" value="Cyt_b561_bac/Ni-Hgenase"/>
</dbReference>
<sequence>MSGSKHARFTDFLYAPSTAFAYVRDLLRMHGKRYLGHSPAGGYMIVALIVMLALTGIAGLIVYGGEENAGPLAGMVTKQTAEQFEEVHEVLANVTLALILVHISAVLFASFAHRENLARSMVTGKKRAE</sequence>
<dbReference type="Pfam" id="PF01292">
    <property type="entry name" value="Ni_hydr_CYTB"/>
    <property type="match status" value="1"/>
</dbReference>
<evidence type="ECO:0000256" key="4">
    <source>
        <dbReference type="ARBA" id="ARBA00022989"/>
    </source>
</evidence>
<protein>
    <recommendedName>
        <fullName evidence="7">Cytochrome b561 bacterial/Ni-hydrogenase domain-containing protein</fullName>
    </recommendedName>
</protein>
<evidence type="ECO:0000256" key="6">
    <source>
        <dbReference type="SAM" id="Phobius"/>
    </source>
</evidence>
<name>A0A1E3VQP6_9HYPH</name>
<dbReference type="InterPro" id="IPR051542">
    <property type="entry name" value="Hydrogenase_cytochrome"/>
</dbReference>
<proteinExistence type="predicted"/>
<dbReference type="Proteomes" id="UP000094172">
    <property type="component" value="Unassembled WGS sequence"/>
</dbReference>
<dbReference type="GO" id="GO:0005886">
    <property type="term" value="C:plasma membrane"/>
    <property type="evidence" value="ECO:0007669"/>
    <property type="project" value="UniProtKB-SubCell"/>
</dbReference>
<dbReference type="EMBL" id="LPWE01000010">
    <property type="protein sequence ID" value="ODR95611.1"/>
    <property type="molecule type" value="Genomic_DNA"/>
</dbReference>
<feature type="transmembrane region" description="Helical" evidence="6">
    <location>
        <begin position="90"/>
        <end position="111"/>
    </location>
</feature>
<keyword evidence="2" id="KW-1003">Cell membrane</keyword>
<evidence type="ECO:0000313" key="8">
    <source>
        <dbReference type="EMBL" id="ODR95611.1"/>
    </source>
</evidence>
<dbReference type="RefSeq" id="WP_342021961.1">
    <property type="nucleotide sequence ID" value="NZ_LPWE01000010.1"/>
</dbReference>
<evidence type="ECO:0000259" key="7">
    <source>
        <dbReference type="Pfam" id="PF01292"/>
    </source>
</evidence>
<dbReference type="GO" id="GO:0022904">
    <property type="term" value="P:respiratory electron transport chain"/>
    <property type="evidence" value="ECO:0007669"/>
    <property type="project" value="InterPro"/>
</dbReference>
<feature type="transmembrane region" description="Helical" evidence="6">
    <location>
        <begin position="42"/>
        <end position="63"/>
    </location>
</feature>
<comment type="caution">
    <text evidence="8">The sequence shown here is derived from an EMBL/GenBank/DDBJ whole genome shotgun (WGS) entry which is preliminary data.</text>
</comment>
<dbReference type="SUPFAM" id="SSF81342">
    <property type="entry name" value="Transmembrane di-heme cytochromes"/>
    <property type="match status" value="1"/>
</dbReference>
<comment type="subcellular location">
    <subcellularLocation>
        <location evidence="1">Cell membrane</location>
        <topology evidence="1">Multi-pass membrane protein</topology>
    </subcellularLocation>
</comment>
<keyword evidence="5 6" id="KW-0472">Membrane</keyword>
<evidence type="ECO:0000313" key="9">
    <source>
        <dbReference type="Proteomes" id="UP000094172"/>
    </source>
</evidence>
<evidence type="ECO:0000256" key="1">
    <source>
        <dbReference type="ARBA" id="ARBA00004651"/>
    </source>
</evidence>
<gene>
    <name evidence="8" type="ORF">AUC70_01555</name>
</gene>
<feature type="domain" description="Cytochrome b561 bacterial/Ni-hydrogenase" evidence="7">
    <location>
        <begin position="6"/>
        <end position="124"/>
    </location>
</feature>
<dbReference type="GO" id="GO:0009055">
    <property type="term" value="F:electron transfer activity"/>
    <property type="evidence" value="ECO:0007669"/>
    <property type="project" value="InterPro"/>
</dbReference>
<dbReference type="PANTHER" id="PTHR30485:SF2">
    <property type="entry name" value="BLL0597 PROTEIN"/>
    <property type="match status" value="1"/>
</dbReference>
<evidence type="ECO:0000256" key="2">
    <source>
        <dbReference type="ARBA" id="ARBA00022475"/>
    </source>
</evidence>
<dbReference type="GO" id="GO:0020037">
    <property type="term" value="F:heme binding"/>
    <property type="evidence" value="ECO:0007669"/>
    <property type="project" value="TreeGrafter"/>
</dbReference>
<accession>A0A1E3VQP6</accession>
<keyword evidence="9" id="KW-1185">Reference proteome</keyword>
<evidence type="ECO:0000256" key="3">
    <source>
        <dbReference type="ARBA" id="ARBA00022692"/>
    </source>
</evidence>
<dbReference type="AlphaFoldDB" id="A0A1E3VQP6"/>
<keyword evidence="3 6" id="KW-0812">Transmembrane</keyword>
<reference evidence="8 9" key="1">
    <citation type="journal article" date="2016" name="Environ. Microbiol.">
        <title>New Methyloceanibacter diversity from North Sea sediments includes methanotroph containing solely the soluble methane monooxygenase.</title>
        <authorList>
            <person name="Vekeman B."/>
            <person name="Kerckhof F.M."/>
            <person name="Cremers G."/>
            <person name="de Vos P."/>
            <person name="Vandamme P."/>
            <person name="Boon N."/>
            <person name="Op den Camp H.J."/>
            <person name="Heylen K."/>
        </authorList>
    </citation>
    <scope>NUCLEOTIDE SEQUENCE [LARGE SCALE GENOMIC DNA]</scope>
    <source>
        <strain evidence="8 9">R-67176</strain>
    </source>
</reference>
<dbReference type="STRING" id="1774970.AUC70_01555"/>
<organism evidence="8 9">
    <name type="scientific">Methyloceanibacter stevinii</name>
    <dbReference type="NCBI Taxonomy" id="1774970"/>
    <lineage>
        <taxon>Bacteria</taxon>
        <taxon>Pseudomonadati</taxon>
        <taxon>Pseudomonadota</taxon>
        <taxon>Alphaproteobacteria</taxon>
        <taxon>Hyphomicrobiales</taxon>
        <taxon>Hyphomicrobiaceae</taxon>
        <taxon>Methyloceanibacter</taxon>
    </lineage>
</organism>
<keyword evidence="4 6" id="KW-1133">Transmembrane helix</keyword>
<dbReference type="PANTHER" id="PTHR30485">
    <property type="entry name" value="NI/FE-HYDROGENASE 1 B-TYPE CYTOCHROME SUBUNIT"/>
    <property type="match status" value="1"/>
</dbReference>
<dbReference type="Gene3D" id="1.20.950.20">
    <property type="entry name" value="Transmembrane di-heme cytochromes, Chain C"/>
    <property type="match status" value="1"/>
</dbReference>